<protein>
    <submittedName>
        <fullName evidence="2">Uncharacterized protein</fullName>
    </submittedName>
</protein>
<feature type="region of interest" description="Disordered" evidence="1">
    <location>
        <begin position="22"/>
        <end position="55"/>
    </location>
</feature>
<evidence type="ECO:0000313" key="2">
    <source>
        <dbReference type="EMBL" id="GAJ07769.1"/>
    </source>
</evidence>
<comment type="caution">
    <text evidence="2">The sequence shown here is derived from an EMBL/GenBank/DDBJ whole genome shotgun (WGS) entry which is preliminary data.</text>
</comment>
<name>X1TR73_9ZZZZ</name>
<reference evidence="2" key="1">
    <citation type="journal article" date="2014" name="Front. Microbiol.">
        <title>High frequency of phylogenetically diverse reductive dehalogenase-homologous genes in deep subseafloor sedimentary metagenomes.</title>
        <authorList>
            <person name="Kawai M."/>
            <person name="Futagami T."/>
            <person name="Toyoda A."/>
            <person name="Takaki Y."/>
            <person name="Nishi S."/>
            <person name="Hori S."/>
            <person name="Arai W."/>
            <person name="Tsubouchi T."/>
            <person name="Morono Y."/>
            <person name="Uchiyama I."/>
            <person name="Ito T."/>
            <person name="Fujiyama A."/>
            <person name="Inagaki F."/>
            <person name="Takami H."/>
        </authorList>
    </citation>
    <scope>NUCLEOTIDE SEQUENCE</scope>
    <source>
        <strain evidence="2">Expedition CK06-06</strain>
    </source>
</reference>
<gene>
    <name evidence="2" type="ORF">S12H4_54140</name>
</gene>
<evidence type="ECO:0000256" key="1">
    <source>
        <dbReference type="SAM" id="MobiDB-lite"/>
    </source>
</evidence>
<dbReference type="AlphaFoldDB" id="X1TR73"/>
<proteinExistence type="predicted"/>
<organism evidence="2">
    <name type="scientific">marine sediment metagenome</name>
    <dbReference type="NCBI Taxonomy" id="412755"/>
    <lineage>
        <taxon>unclassified sequences</taxon>
        <taxon>metagenomes</taxon>
        <taxon>ecological metagenomes</taxon>
    </lineage>
</organism>
<dbReference type="EMBL" id="BARW01034564">
    <property type="protein sequence ID" value="GAJ07769.1"/>
    <property type="molecule type" value="Genomic_DNA"/>
</dbReference>
<feature type="non-terminal residue" evidence="2">
    <location>
        <position position="55"/>
    </location>
</feature>
<sequence length="55" mass="6053">MWYYPTDVKANYLFAGMQESRPAKDGFSLSGNKKTSVGRESRVPGTIIGNQVKGN</sequence>
<accession>X1TR73</accession>